<evidence type="ECO:0000256" key="13">
    <source>
        <dbReference type="ARBA" id="ARBA00022786"/>
    </source>
</evidence>
<evidence type="ECO:0000256" key="2">
    <source>
        <dbReference type="ARBA" id="ARBA00004322"/>
    </source>
</evidence>
<evidence type="ECO:0000256" key="11">
    <source>
        <dbReference type="ARBA" id="ARBA00022763"/>
    </source>
</evidence>
<evidence type="ECO:0000256" key="9">
    <source>
        <dbReference type="ARBA" id="ARBA00022723"/>
    </source>
</evidence>
<dbReference type="InterPro" id="IPR001841">
    <property type="entry name" value="Znf_RING"/>
</dbReference>
<dbReference type="SMART" id="SM00320">
    <property type="entry name" value="WD40"/>
    <property type="match status" value="2"/>
</dbReference>
<protein>
    <recommendedName>
        <fullName evidence="5">RING-type E3 ubiquitin transferase</fullName>
        <ecNumber evidence="5">2.3.2.27</ecNumber>
    </recommendedName>
</protein>
<sequence length="676" mass="73858">MAEGVEDAPMDVDEQSPQGHSRRRTVIQSTSSQQSALEPPDVISVEETDDDEDDEDGGSAGERSIELVRDSDSDVIELDGGEEEGEHDEDDEDETDVEEDTDAESDAGAREGDTQQLDNPATAGAATGVQVTGRQATTSAAVPGTMPGAATATPSTPAAVPGVRVISPVRNSPAEFKTKSPRRPDAKVESDEDSDCCSICFESWTNSGNHRLASLKCGHLFGQSCIEKWLKGQGGKCPQCNAKAKKGDIRVIYAKTVKMVDTTERDRAVRELEREKQLRRKVELEAAQTRLQYELALQECNKIRAQLDRERQRNTQASSASGTNLSQPSCSQASSSQQRSLYKFDSSIPLKGESRLLGYDAQHGTLVVSQPSPNQLFPGFGVKKISAMDLRSVQYVSVHSKAIRDICFSGRVDGLMLTASVDKTLKITSLMSNTVVQTYQTPFPVWACCWNQEDNNYVYAGLQNGSVLVFDQRDTTKHVEELAPPRARCPIVAMSYVPRDPESSLRCGGLLLGTLQGGCFWEKTSTDYKPHPLPMEGSCTSLKFEHTTRHCLASFRPDKNHNSTRHLLCELESRLVGEDGRNQCSCHVVQTFYGGSTQKLLTRSALFPSPGDPGQILVCAGDEATTSAQLWSASTAALLQRIPTDSPVLDVCPFSINNKHQLGVLTDKLLRIYSWT</sequence>
<dbReference type="AlphaFoldDB" id="A0A9J7MW30"/>
<organism evidence="20 21">
    <name type="scientific">Branchiostoma floridae</name>
    <name type="common">Florida lancelet</name>
    <name type="synonym">Amphioxus</name>
    <dbReference type="NCBI Taxonomy" id="7739"/>
    <lineage>
        <taxon>Eukaryota</taxon>
        <taxon>Metazoa</taxon>
        <taxon>Chordata</taxon>
        <taxon>Cephalochordata</taxon>
        <taxon>Leptocardii</taxon>
        <taxon>Amphioxiformes</taxon>
        <taxon>Branchiostomatidae</taxon>
        <taxon>Branchiostoma</taxon>
    </lineage>
</organism>
<keyword evidence="11" id="KW-0227">DNA damage</keyword>
<keyword evidence="9" id="KW-0479">Metal-binding</keyword>
<dbReference type="InterPro" id="IPR015943">
    <property type="entry name" value="WD40/YVTN_repeat-like_dom_sf"/>
</dbReference>
<evidence type="ECO:0000256" key="4">
    <source>
        <dbReference type="ARBA" id="ARBA00004906"/>
    </source>
</evidence>
<dbReference type="CDD" id="cd16450">
    <property type="entry name" value="mRING-C3HGC3_RFWD3"/>
    <property type="match status" value="1"/>
</dbReference>
<comment type="subcellular location">
    <subcellularLocation>
        <location evidence="3">Cytoplasm</location>
    </subcellularLocation>
    <subcellularLocation>
        <location evidence="2">Nucleus</location>
        <location evidence="2">PML body</location>
    </subcellularLocation>
</comment>
<proteinExistence type="predicted"/>
<reference evidence="21" key="2">
    <citation type="submission" date="2025-08" db="UniProtKB">
        <authorList>
            <consortium name="RefSeq"/>
        </authorList>
    </citation>
    <scope>IDENTIFICATION</scope>
    <source>
        <strain evidence="21">S238N-H82</strain>
        <tissue evidence="21">Testes</tissue>
    </source>
</reference>
<keyword evidence="10" id="KW-0677">Repeat</keyword>
<dbReference type="InterPro" id="IPR056527">
    <property type="entry name" value="WD40_RFWD3"/>
</dbReference>
<evidence type="ECO:0000256" key="17">
    <source>
        <dbReference type="PROSITE-ProRule" id="PRU00175"/>
    </source>
</evidence>
<feature type="compositionally biased region" description="Low complexity" evidence="18">
    <location>
        <begin position="140"/>
        <end position="162"/>
    </location>
</feature>
<dbReference type="Pfam" id="PF23419">
    <property type="entry name" value="WD40_RFWD3"/>
    <property type="match status" value="1"/>
</dbReference>
<dbReference type="SUPFAM" id="SSF50978">
    <property type="entry name" value="WD40 repeat-like"/>
    <property type="match status" value="1"/>
</dbReference>
<dbReference type="PANTHER" id="PTHR16047:SF7">
    <property type="entry name" value="E3 UBIQUITIN-PROTEIN LIGASE RFWD3"/>
    <property type="match status" value="1"/>
</dbReference>
<dbReference type="SMART" id="SM00184">
    <property type="entry name" value="RING"/>
    <property type="match status" value="1"/>
</dbReference>
<keyword evidence="13" id="KW-0833">Ubl conjugation pathway</keyword>
<dbReference type="InterPro" id="IPR013083">
    <property type="entry name" value="Znf_RING/FYVE/PHD"/>
</dbReference>
<feature type="compositionally biased region" description="Acidic residues" evidence="18">
    <location>
        <begin position="73"/>
        <end position="105"/>
    </location>
</feature>
<dbReference type="GO" id="GO:0008270">
    <property type="term" value="F:zinc ion binding"/>
    <property type="evidence" value="ECO:0007669"/>
    <property type="project" value="UniProtKB-KW"/>
</dbReference>
<comment type="pathway">
    <text evidence="4">Protein modification; protein ubiquitination.</text>
</comment>
<feature type="compositionally biased region" description="Polar residues" evidence="18">
    <location>
        <begin position="26"/>
        <end position="36"/>
    </location>
</feature>
<evidence type="ECO:0000259" key="19">
    <source>
        <dbReference type="PROSITE" id="PS50089"/>
    </source>
</evidence>
<feature type="compositionally biased region" description="Polar residues" evidence="18">
    <location>
        <begin position="314"/>
        <end position="325"/>
    </location>
</feature>
<feature type="region of interest" description="Disordered" evidence="18">
    <location>
        <begin position="308"/>
        <end position="332"/>
    </location>
</feature>
<gene>
    <name evidence="21" type="primary">LOC118418947</name>
</gene>
<comment type="catalytic activity">
    <reaction evidence="1">
        <text>S-ubiquitinyl-[E2 ubiquitin-conjugating enzyme]-L-cysteine + [acceptor protein]-L-lysine = [E2 ubiquitin-conjugating enzyme]-L-cysteine + N(6)-ubiquitinyl-[acceptor protein]-L-lysine.</text>
        <dbReference type="EC" id="2.3.2.27"/>
    </reaction>
</comment>
<evidence type="ECO:0000256" key="8">
    <source>
        <dbReference type="ARBA" id="ARBA00022679"/>
    </source>
</evidence>
<evidence type="ECO:0000313" key="20">
    <source>
        <dbReference type="Proteomes" id="UP000001554"/>
    </source>
</evidence>
<dbReference type="GeneID" id="118418947"/>
<dbReference type="InterPro" id="IPR001680">
    <property type="entry name" value="WD40_rpt"/>
</dbReference>
<dbReference type="RefSeq" id="XP_035680986.1">
    <property type="nucleotide sequence ID" value="XM_035825093.1"/>
</dbReference>
<evidence type="ECO:0000256" key="6">
    <source>
        <dbReference type="ARBA" id="ARBA00022490"/>
    </source>
</evidence>
<evidence type="ECO:0000256" key="15">
    <source>
        <dbReference type="ARBA" id="ARBA00023204"/>
    </source>
</evidence>
<dbReference type="KEGG" id="bfo:118418947"/>
<evidence type="ECO:0000313" key="21">
    <source>
        <dbReference type="RefSeq" id="XP_035680986.1"/>
    </source>
</evidence>
<evidence type="ECO:0000256" key="14">
    <source>
        <dbReference type="ARBA" id="ARBA00022833"/>
    </source>
</evidence>
<name>A0A9J7MW30_BRAFL</name>
<dbReference type="OMA" id="CLESWEM"/>
<dbReference type="Pfam" id="PF13639">
    <property type="entry name" value="zf-RING_2"/>
    <property type="match status" value="1"/>
</dbReference>
<feature type="domain" description="RING-type" evidence="19">
    <location>
        <begin position="197"/>
        <end position="241"/>
    </location>
</feature>
<dbReference type="InterPro" id="IPR036322">
    <property type="entry name" value="WD40_repeat_dom_sf"/>
</dbReference>
<evidence type="ECO:0000256" key="3">
    <source>
        <dbReference type="ARBA" id="ARBA00004496"/>
    </source>
</evidence>
<dbReference type="Proteomes" id="UP000001554">
    <property type="component" value="Chromosome 1"/>
</dbReference>
<dbReference type="GO" id="GO:0016605">
    <property type="term" value="C:PML body"/>
    <property type="evidence" value="ECO:0007669"/>
    <property type="project" value="UniProtKB-SubCell"/>
</dbReference>
<feature type="compositionally biased region" description="Low complexity" evidence="18">
    <location>
        <begin position="121"/>
        <end position="133"/>
    </location>
</feature>
<feature type="region of interest" description="Disordered" evidence="18">
    <location>
        <begin position="1"/>
        <end position="162"/>
    </location>
</feature>
<feature type="compositionally biased region" description="Acidic residues" evidence="18">
    <location>
        <begin position="1"/>
        <end position="14"/>
    </location>
</feature>
<dbReference type="GO" id="GO:0036297">
    <property type="term" value="P:interstrand cross-link repair"/>
    <property type="evidence" value="ECO:0007669"/>
    <property type="project" value="InterPro"/>
</dbReference>
<keyword evidence="15" id="KW-0234">DNA repair</keyword>
<evidence type="ECO:0000256" key="16">
    <source>
        <dbReference type="ARBA" id="ARBA00023242"/>
    </source>
</evidence>
<keyword evidence="14" id="KW-0862">Zinc</keyword>
<dbReference type="GO" id="GO:0061630">
    <property type="term" value="F:ubiquitin protein ligase activity"/>
    <property type="evidence" value="ECO:0007669"/>
    <property type="project" value="UniProtKB-EC"/>
</dbReference>
<evidence type="ECO:0000256" key="10">
    <source>
        <dbReference type="ARBA" id="ARBA00022737"/>
    </source>
</evidence>
<dbReference type="InterPro" id="IPR037381">
    <property type="entry name" value="RFWD3"/>
</dbReference>
<keyword evidence="12 17" id="KW-0863">Zinc-finger</keyword>
<keyword evidence="7" id="KW-0853">WD repeat</keyword>
<evidence type="ECO:0000256" key="18">
    <source>
        <dbReference type="SAM" id="MobiDB-lite"/>
    </source>
</evidence>
<dbReference type="PANTHER" id="PTHR16047">
    <property type="entry name" value="RFWD3 PROTEIN"/>
    <property type="match status" value="1"/>
</dbReference>
<keyword evidence="20" id="KW-1185">Reference proteome</keyword>
<evidence type="ECO:0000256" key="7">
    <source>
        <dbReference type="ARBA" id="ARBA00022574"/>
    </source>
</evidence>
<dbReference type="Gene3D" id="2.130.10.10">
    <property type="entry name" value="YVTN repeat-like/Quinoprotein amine dehydrogenase"/>
    <property type="match status" value="1"/>
</dbReference>
<evidence type="ECO:0000256" key="1">
    <source>
        <dbReference type="ARBA" id="ARBA00000900"/>
    </source>
</evidence>
<dbReference type="PROSITE" id="PS50089">
    <property type="entry name" value="ZF_RING_2"/>
    <property type="match status" value="1"/>
</dbReference>
<dbReference type="GO" id="GO:0016567">
    <property type="term" value="P:protein ubiquitination"/>
    <property type="evidence" value="ECO:0007669"/>
    <property type="project" value="InterPro"/>
</dbReference>
<dbReference type="EC" id="2.3.2.27" evidence="5"/>
<feature type="compositionally biased region" description="Basic and acidic residues" evidence="18">
    <location>
        <begin position="63"/>
        <end position="72"/>
    </location>
</feature>
<dbReference type="GO" id="GO:0005737">
    <property type="term" value="C:cytoplasm"/>
    <property type="evidence" value="ECO:0007669"/>
    <property type="project" value="UniProtKB-SubCell"/>
</dbReference>
<reference evidence="20" key="1">
    <citation type="journal article" date="2020" name="Nat. Ecol. Evol.">
        <title>Deeply conserved synteny resolves early events in vertebrate evolution.</title>
        <authorList>
            <person name="Simakov O."/>
            <person name="Marletaz F."/>
            <person name="Yue J.X."/>
            <person name="O'Connell B."/>
            <person name="Jenkins J."/>
            <person name="Brandt A."/>
            <person name="Calef R."/>
            <person name="Tung C.H."/>
            <person name="Huang T.K."/>
            <person name="Schmutz J."/>
            <person name="Satoh N."/>
            <person name="Yu J.K."/>
            <person name="Putnam N.H."/>
            <person name="Green R.E."/>
            <person name="Rokhsar D.S."/>
        </authorList>
    </citation>
    <scope>NUCLEOTIDE SEQUENCE [LARGE SCALE GENOMIC DNA]</scope>
    <source>
        <strain evidence="20">S238N-H82</strain>
    </source>
</reference>
<keyword evidence="6" id="KW-0963">Cytoplasm</keyword>
<feature type="compositionally biased region" description="Acidic residues" evidence="18">
    <location>
        <begin position="44"/>
        <end position="57"/>
    </location>
</feature>
<evidence type="ECO:0000256" key="12">
    <source>
        <dbReference type="ARBA" id="ARBA00022771"/>
    </source>
</evidence>
<accession>A0A9J7MW30</accession>
<dbReference type="SUPFAM" id="SSF57850">
    <property type="entry name" value="RING/U-box"/>
    <property type="match status" value="1"/>
</dbReference>
<dbReference type="OrthoDB" id="5600418at2759"/>
<keyword evidence="8" id="KW-0808">Transferase</keyword>
<evidence type="ECO:0000256" key="5">
    <source>
        <dbReference type="ARBA" id="ARBA00012483"/>
    </source>
</evidence>
<dbReference type="Gene3D" id="3.30.40.10">
    <property type="entry name" value="Zinc/RING finger domain, C3HC4 (zinc finger)"/>
    <property type="match status" value="1"/>
</dbReference>
<keyword evidence="16" id="KW-0539">Nucleus</keyword>